<evidence type="ECO:0000256" key="6">
    <source>
        <dbReference type="ARBA" id="ARBA00022840"/>
    </source>
</evidence>
<evidence type="ECO:0000256" key="9">
    <source>
        <dbReference type="ARBA" id="ARBA00023128"/>
    </source>
</evidence>
<dbReference type="CDD" id="cd00771">
    <property type="entry name" value="ThrRS_core"/>
    <property type="match status" value="1"/>
</dbReference>
<dbReference type="InterPro" id="IPR002314">
    <property type="entry name" value="aa-tRNA-synt_IIb"/>
</dbReference>
<dbReference type="EMBL" id="MU006330">
    <property type="protein sequence ID" value="KAF2846941.1"/>
    <property type="molecule type" value="Genomic_DNA"/>
</dbReference>
<evidence type="ECO:0000256" key="2">
    <source>
        <dbReference type="ARBA" id="ARBA00008226"/>
    </source>
</evidence>
<evidence type="ECO:0000313" key="16">
    <source>
        <dbReference type="Proteomes" id="UP000799423"/>
    </source>
</evidence>
<dbReference type="PANTHER" id="PTHR11451:SF50">
    <property type="entry name" value="THREONINE--TRNA LIGASE, MITOCHONDRIAL"/>
    <property type="match status" value="1"/>
</dbReference>
<reference evidence="15" key="1">
    <citation type="submission" date="2020-01" db="EMBL/GenBank/DDBJ databases">
        <authorList>
            <consortium name="DOE Joint Genome Institute"/>
            <person name="Haridas S."/>
            <person name="Albert R."/>
            <person name="Binder M."/>
            <person name="Bloem J."/>
            <person name="Labutti K."/>
            <person name="Salamov A."/>
            <person name="Andreopoulos B."/>
            <person name="Baker S.E."/>
            <person name="Barry K."/>
            <person name="Bills G."/>
            <person name="Bluhm B.H."/>
            <person name="Cannon C."/>
            <person name="Castanera R."/>
            <person name="Culley D.E."/>
            <person name="Daum C."/>
            <person name="Ezra D."/>
            <person name="Gonzalez J.B."/>
            <person name="Henrissat B."/>
            <person name="Kuo A."/>
            <person name="Liang C."/>
            <person name="Lipzen A."/>
            <person name="Lutzoni F."/>
            <person name="Magnuson J."/>
            <person name="Mondo S."/>
            <person name="Nolan M."/>
            <person name="Ohm R."/>
            <person name="Pangilinan J."/>
            <person name="Park H.-J."/>
            <person name="Ramirez L."/>
            <person name="Alfaro M."/>
            <person name="Sun H."/>
            <person name="Tritt A."/>
            <person name="Yoshinaga Y."/>
            <person name="Zwiers L.-H."/>
            <person name="Turgeon B.G."/>
            <person name="Goodwin S.B."/>
            <person name="Spatafora J.W."/>
            <person name="Crous P.W."/>
            <person name="Grigoriev I.V."/>
        </authorList>
    </citation>
    <scope>NUCLEOTIDE SEQUENCE</scope>
    <source>
        <strain evidence="15">IPT5</strain>
    </source>
</reference>
<comment type="catalytic activity">
    <reaction evidence="12">
        <text>tRNA(Thr) + L-threonine + ATP = L-threonyl-tRNA(Thr) + AMP + diphosphate + H(+)</text>
        <dbReference type="Rhea" id="RHEA:24624"/>
        <dbReference type="Rhea" id="RHEA-COMP:9670"/>
        <dbReference type="Rhea" id="RHEA-COMP:9704"/>
        <dbReference type="ChEBI" id="CHEBI:15378"/>
        <dbReference type="ChEBI" id="CHEBI:30616"/>
        <dbReference type="ChEBI" id="CHEBI:33019"/>
        <dbReference type="ChEBI" id="CHEBI:57926"/>
        <dbReference type="ChEBI" id="CHEBI:78442"/>
        <dbReference type="ChEBI" id="CHEBI:78534"/>
        <dbReference type="ChEBI" id="CHEBI:456215"/>
        <dbReference type="EC" id="6.1.1.3"/>
    </reaction>
</comment>
<accession>A0A6A7AUH4</accession>
<evidence type="ECO:0000256" key="12">
    <source>
        <dbReference type="ARBA" id="ARBA00049515"/>
    </source>
</evidence>
<keyword evidence="6" id="KW-0067">ATP-binding</keyword>
<name>A0A6A7AUH4_9PLEO</name>
<proteinExistence type="inferred from homology"/>
<dbReference type="GO" id="GO:0005524">
    <property type="term" value="F:ATP binding"/>
    <property type="evidence" value="ECO:0007669"/>
    <property type="project" value="UniProtKB-KW"/>
</dbReference>
<evidence type="ECO:0000259" key="14">
    <source>
        <dbReference type="PROSITE" id="PS50862"/>
    </source>
</evidence>
<dbReference type="InterPro" id="IPR036621">
    <property type="entry name" value="Anticodon-bd_dom_sf"/>
</dbReference>
<feature type="region of interest" description="Disordered" evidence="13">
    <location>
        <begin position="40"/>
        <end position="75"/>
    </location>
</feature>
<comment type="subcellular location">
    <subcellularLocation>
        <location evidence="1">Mitochondrion matrix</location>
    </subcellularLocation>
</comment>
<keyword evidence="5" id="KW-0547">Nucleotide-binding</keyword>
<evidence type="ECO:0000256" key="13">
    <source>
        <dbReference type="SAM" id="MobiDB-lite"/>
    </source>
</evidence>
<organism evidence="15 16">
    <name type="scientific">Plenodomus tracheiphilus IPT5</name>
    <dbReference type="NCBI Taxonomy" id="1408161"/>
    <lineage>
        <taxon>Eukaryota</taxon>
        <taxon>Fungi</taxon>
        <taxon>Dikarya</taxon>
        <taxon>Ascomycota</taxon>
        <taxon>Pezizomycotina</taxon>
        <taxon>Dothideomycetes</taxon>
        <taxon>Pleosporomycetidae</taxon>
        <taxon>Pleosporales</taxon>
        <taxon>Pleosporineae</taxon>
        <taxon>Leptosphaeriaceae</taxon>
        <taxon>Plenodomus</taxon>
    </lineage>
</organism>
<dbReference type="Gene3D" id="3.40.50.800">
    <property type="entry name" value="Anticodon-binding domain"/>
    <property type="match status" value="1"/>
</dbReference>
<dbReference type="InterPro" id="IPR002320">
    <property type="entry name" value="Thr-tRNA-ligase_IIa"/>
</dbReference>
<protein>
    <recommendedName>
        <fullName evidence="3">threonine--tRNA ligase</fullName>
        <ecNumber evidence="3">6.1.1.3</ecNumber>
    </recommendedName>
    <alternativeName>
        <fullName evidence="11">Threonyl-tRNA synthetase</fullName>
    </alternativeName>
</protein>
<feature type="compositionally biased region" description="Polar residues" evidence="13">
    <location>
        <begin position="43"/>
        <end position="67"/>
    </location>
</feature>
<evidence type="ECO:0000256" key="11">
    <source>
        <dbReference type="ARBA" id="ARBA00031900"/>
    </source>
</evidence>
<evidence type="ECO:0000256" key="8">
    <source>
        <dbReference type="ARBA" id="ARBA00022946"/>
    </source>
</evidence>
<dbReference type="Gene3D" id="3.30.930.10">
    <property type="entry name" value="Bira Bifunctional Protein, Domain 2"/>
    <property type="match status" value="1"/>
</dbReference>
<dbReference type="GO" id="GO:0005759">
    <property type="term" value="C:mitochondrial matrix"/>
    <property type="evidence" value="ECO:0007669"/>
    <property type="project" value="UniProtKB-SubCell"/>
</dbReference>
<dbReference type="GO" id="GO:0006435">
    <property type="term" value="P:threonyl-tRNA aminoacylation"/>
    <property type="evidence" value="ECO:0007669"/>
    <property type="project" value="InterPro"/>
</dbReference>
<dbReference type="OrthoDB" id="5423599at2759"/>
<dbReference type="EC" id="6.1.1.3" evidence="3"/>
<sequence>MSLLRPLSPALNAHLNEIRRSQLAVFRRHRYGRTHRRWCSCSAPHQQRQQQPITSSVGEAKHASSSPTKPPTDHRTLAETHNLFITSPYSPGSPLLLPNGAYIFQKLQSFLRAQYPQFGFQEVITPIIYKKSLWEKSGHWQNYAEDMFSVQGRGATAEIPEAEAEDDGEFGLKPMNCPGHCILFRDKVMSYRNLPIRYADFSALHRNEISGALTGLTRVRRFHQDDAHIFCRPDQILAEIEQTLKFVGMVYNTFGLGPYKLLLSTRPKDNFIGTIEEWDRAETQLSTALDNIGSEWAINEGDGAFYGPKIDIILKDSNGKEHQTATLQLDFQLPQRFDLQYQASPEEIEAGSEMSIDAGLDTSLRRPVMIHRAIYGSIERFMALLIEHYAGTYPFWLSPRPAIILSLNSDPKVLEHVSHIQAVLSGVKASNEPVVSLPSDPEPLPLSTVQLPIDVDTSTRSLGKKIAEARGNKYNHIIVVGGREIEAGVMNLQVVNQPNQAATIKILERALGSEFCDKDRKKMEVKVTLAAAREYFSGLVKSYL</sequence>
<gene>
    <name evidence="15" type="ORF">T440DRAFT_218342</name>
</gene>
<keyword evidence="9" id="KW-0496">Mitochondrion</keyword>
<dbReference type="SUPFAM" id="SSF52954">
    <property type="entry name" value="Class II aaRS ABD-related"/>
    <property type="match status" value="1"/>
</dbReference>
<keyword evidence="8" id="KW-0809">Transit peptide</keyword>
<keyword evidence="7" id="KW-0648">Protein biosynthesis</keyword>
<evidence type="ECO:0000256" key="3">
    <source>
        <dbReference type="ARBA" id="ARBA00013163"/>
    </source>
</evidence>
<keyword evidence="16" id="KW-1185">Reference proteome</keyword>
<evidence type="ECO:0000313" key="15">
    <source>
        <dbReference type="EMBL" id="KAF2846941.1"/>
    </source>
</evidence>
<dbReference type="GO" id="GO:0004829">
    <property type="term" value="F:threonine-tRNA ligase activity"/>
    <property type="evidence" value="ECO:0007669"/>
    <property type="project" value="UniProtKB-EC"/>
</dbReference>
<dbReference type="InterPro" id="IPR006195">
    <property type="entry name" value="aa-tRNA-synth_II"/>
</dbReference>
<keyword evidence="4" id="KW-0436">Ligase</keyword>
<dbReference type="FunFam" id="3.30.930.10:FF:000039">
    <property type="entry name" value="Threonyl-tRNA synthetase, mitochondrial"/>
    <property type="match status" value="1"/>
</dbReference>
<dbReference type="Pfam" id="PF03129">
    <property type="entry name" value="HGTP_anticodon"/>
    <property type="match status" value="1"/>
</dbReference>
<dbReference type="InterPro" id="IPR004154">
    <property type="entry name" value="Anticodon-bd"/>
</dbReference>
<dbReference type="InterPro" id="IPR033728">
    <property type="entry name" value="ThrRS_core"/>
</dbReference>
<evidence type="ECO:0000256" key="10">
    <source>
        <dbReference type="ARBA" id="ARBA00023146"/>
    </source>
</evidence>
<dbReference type="InterPro" id="IPR045864">
    <property type="entry name" value="aa-tRNA-synth_II/BPL/LPL"/>
</dbReference>
<dbReference type="SUPFAM" id="SSF55681">
    <property type="entry name" value="Class II aaRS and biotin synthetases"/>
    <property type="match status" value="1"/>
</dbReference>
<evidence type="ECO:0000256" key="5">
    <source>
        <dbReference type="ARBA" id="ARBA00022741"/>
    </source>
</evidence>
<comment type="similarity">
    <text evidence="2">Belongs to the class-II aminoacyl-tRNA synthetase family.</text>
</comment>
<dbReference type="Pfam" id="PF00587">
    <property type="entry name" value="tRNA-synt_2b"/>
    <property type="match status" value="1"/>
</dbReference>
<evidence type="ECO:0000256" key="1">
    <source>
        <dbReference type="ARBA" id="ARBA00004305"/>
    </source>
</evidence>
<dbReference type="PROSITE" id="PS50862">
    <property type="entry name" value="AA_TRNA_LIGASE_II"/>
    <property type="match status" value="1"/>
</dbReference>
<evidence type="ECO:0000256" key="4">
    <source>
        <dbReference type="ARBA" id="ARBA00022598"/>
    </source>
</evidence>
<dbReference type="Proteomes" id="UP000799423">
    <property type="component" value="Unassembled WGS sequence"/>
</dbReference>
<dbReference type="AlphaFoldDB" id="A0A6A7AUH4"/>
<dbReference type="PANTHER" id="PTHR11451">
    <property type="entry name" value="THREONINE-TRNA LIGASE"/>
    <property type="match status" value="1"/>
</dbReference>
<dbReference type="PRINTS" id="PR01047">
    <property type="entry name" value="TRNASYNTHTHR"/>
</dbReference>
<feature type="domain" description="Aminoacyl-transfer RNA synthetases class-II family profile" evidence="14">
    <location>
        <begin position="98"/>
        <end position="394"/>
    </location>
</feature>
<evidence type="ECO:0000256" key="7">
    <source>
        <dbReference type="ARBA" id="ARBA00022917"/>
    </source>
</evidence>
<keyword evidence="10 15" id="KW-0030">Aminoacyl-tRNA synthetase</keyword>